<dbReference type="PANTHER" id="PTHR21567:SF87">
    <property type="entry name" value="CRESCERIN-LIKE PROTEIN CHE-12"/>
    <property type="match status" value="1"/>
</dbReference>
<dbReference type="Proteomes" id="UP000694680">
    <property type="component" value="Unassembled WGS sequence"/>
</dbReference>
<dbReference type="GO" id="GO:0008017">
    <property type="term" value="F:microtubule binding"/>
    <property type="evidence" value="ECO:0007669"/>
    <property type="project" value="TreeGrafter"/>
</dbReference>
<reference evidence="3" key="2">
    <citation type="submission" date="2025-09" db="UniProtKB">
        <authorList>
            <consortium name="Ensembl"/>
        </authorList>
    </citation>
    <scope>IDENTIFICATION</scope>
</reference>
<dbReference type="SUPFAM" id="SSF48371">
    <property type="entry name" value="ARM repeat"/>
    <property type="match status" value="1"/>
</dbReference>
<evidence type="ECO:0000313" key="3">
    <source>
        <dbReference type="Ensembl" id="ENSGWIP00000005641.1"/>
    </source>
</evidence>
<dbReference type="InterPro" id="IPR011989">
    <property type="entry name" value="ARM-like"/>
</dbReference>
<dbReference type="SMART" id="SM01349">
    <property type="entry name" value="TOG"/>
    <property type="match status" value="1"/>
</dbReference>
<evidence type="ECO:0000256" key="1">
    <source>
        <dbReference type="SAM" id="MobiDB-lite"/>
    </source>
</evidence>
<organism evidence="3 4">
    <name type="scientific">Gouania willdenowi</name>
    <name type="common">Blunt-snouted clingfish</name>
    <name type="synonym">Lepadogaster willdenowi</name>
    <dbReference type="NCBI Taxonomy" id="441366"/>
    <lineage>
        <taxon>Eukaryota</taxon>
        <taxon>Metazoa</taxon>
        <taxon>Chordata</taxon>
        <taxon>Craniata</taxon>
        <taxon>Vertebrata</taxon>
        <taxon>Euteleostomi</taxon>
        <taxon>Actinopterygii</taxon>
        <taxon>Neopterygii</taxon>
        <taxon>Teleostei</taxon>
        <taxon>Neoteleostei</taxon>
        <taxon>Acanthomorphata</taxon>
        <taxon>Ovalentaria</taxon>
        <taxon>Blenniimorphae</taxon>
        <taxon>Blenniiformes</taxon>
        <taxon>Gobiesocoidei</taxon>
        <taxon>Gobiesocidae</taxon>
        <taxon>Gobiesocinae</taxon>
        <taxon>Gouania</taxon>
    </lineage>
</organism>
<feature type="domain" description="TOG" evidence="2">
    <location>
        <begin position="182"/>
        <end position="405"/>
    </location>
</feature>
<dbReference type="Ensembl" id="ENSGWIT00000006130.1">
    <property type="protein sequence ID" value="ENSGWIP00000005641.1"/>
    <property type="gene ID" value="ENSGWIG00000003146.1"/>
</dbReference>
<keyword evidence="4" id="KW-1185">Reference proteome</keyword>
<dbReference type="GO" id="GO:0005929">
    <property type="term" value="C:cilium"/>
    <property type="evidence" value="ECO:0007669"/>
    <property type="project" value="TreeGrafter"/>
</dbReference>
<dbReference type="InterPro" id="IPR034085">
    <property type="entry name" value="TOG"/>
</dbReference>
<dbReference type="GO" id="GO:0005881">
    <property type="term" value="C:cytoplasmic microtubule"/>
    <property type="evidence" value="ECO:0007669"/>
    <property type="project" value="TreeGrafter"/>
</dbReference>
<dbReference type="AlphaFoldDB" id="A0A8C5DGS7"/>
<evidence type="ECO:0000313" key="4">
    <source>
        <dbReference type="Proteomes" id="UP000694680"/>
    </source>
</evidence>
<dbReference type="Gene3D" id="1.25.10.10">
    <property type="entry name" value="Leucine-rich Repeat Variant"/>
    <property type="match status" value="2"/>
</dbReference>
<proteinExistence type="predicted"/>
<reference evidence="3" key="1">
    <citation type="submission" date="2025-08" db="UniProtKB">
        <authorList>
            <consortium name="Ensembl"/>
        </authorList>
    </citation>
    <scope>IDENTIFICATION</scope>
</reference>
<evidence type="ECO:0000259" key="2">
    <source>
        <dbReference type="SMART" id="SM01349"/>
    </source>
</evidence>
<dbReference type="PANTHER" id="PTHR21567">
    <property type="entry name" value="CLASP"/>
    <property type="match status" value="1"/>
</dbReference>
<dbReference type="InterPro" id="IPR016024">
    <property type="entry name" value="ARM-type_fold"/>
</dbReference>
<name>A0A8C5DGS7_GOUWI</name>
<protein>
    <recommendedName>
        <fullName evidence="2">TOG domain-containing protein</fullName>
    </recommendedName>
</protein>
<accession>A0A8C5DGS7</accession>
<feature type="compositionally biased region" description="Polar residues" evidence="1">
    <location>
        <begin position="167"/>
        <end position="176"/>
    </location>
</feature>
<sequence length="405" mass="44409">MDCELEVTVKLLLKKAGDSNSFIRQDADKTRLDVKLSHCTPSRCLHALLAGGLNDRNKAVRNCTAQHVADLVTKIGAARIVSGAKDITDNLIPAIGKLAQDASPEARLFGRQMLLFLSAEPKFNKVLDKYLTTKELATIKKIVNTLRTKGLNNEPVNPRSAIGQRPQPGNGTQKGPSLNRDHYSSRAQTQSVADKNHYIEQLSGLMGSKDFKDRIQGINQIVADSQNDPNVFDALSARLTESNSKVNLHTLMVLPEIICALEENMAQVVNTLVPAIVDSHLNSKNKPIYCAAVRAIDALISNLDNTHLLQLFCNKAMFLNGKAKADLIDKVAAIVTNIGYRKPQMVKQRALPLLWHLLGISTHSSSTHNLCNALYNEMGSELAECAMSQPLNIRQTLNKILSSLP</sequence>
<dbReference type="GO" id="GO:0000226">
    <property type="term" value="P:microtubule cytoskeleton organization"/>
    <property type="evidence" value="ECO:0007669"/>
    <property type="project" value="TreeGrafter"/>
</dbReference>
<feature type="region of interest" description="Disordered" evidence="1">
    <location>
        <begin position="150"/>
        <end position="191"/>
    </location>
</feature>